<keyword evidence="4" id="KW-1185">Reference proteome</keyword>
<dbReference type="InterPro" id="IPR039632">
    <property type="entry name" value="TMEM42"/>
</dbReference>
<dbReference type="InterPro" id="IPR037185">
    <property type="entry name" value="EmrE-like"/>
</dbReference>
<feature type="region of interest" description="Disordered" evidence="1">
    <location>
        <begin position="237"/>
        <end position="272"/>
    </location>
</feature>
<dbReference type="SUPFAM" id="SSF103481">
    <property type="entry name" value="Multidrug resistance efflux transporter EmrE"/>
    <property type="match status" value="1"/>
</dbReference>
<sequence>MPRRSARLNPTGATATDSPSLSASSTTGLPASPSTVFATSTSTGQQPKPAVKRRGRPPAAAKKMDSAQRVLADEDERRPLLDGSHAQTTIAATTKPIEKTTWASRNQWIVLAVASGACAAFNGAFAKLTTTELTSTFSEAIARLLHLTEEEKMIEVIVRGIFFGLNLVFNGIMWTLFTQALARGHSTTQVSIMNTSSNFVITAMLGFVIFSEALPPMWWAGAAMLVAGNVIIGRKDESEGTKDTKQDGDEGHGTGSHSGRGNNDATASVGASAEGLAEDGLGTYKRVAVQAEGSGSRGRQGDGILVVDDVEKEDSDEVVGGR</sequence>
<accession>A0AAN6NYW4</accession>
<feature type="region of interest" description="Disordered" evidence="1">
    <location>
        <begin position="1"/>
        <end position="79"/>
    </location>
</feature>
<feature type="region of interest" description="Disordered" evidence="1">
    <location>
        <begin position="290"/>
        <end position="322"/>
    </location>
</feature>
<feature type="transmembrane region" description="Helical" evidence="2">
    <location>
        <begin position="190"/>
        <end position="210"/>
    </location>
</feature>
<dbReference type="EMBL" id="MU859089">
    <property type="protein sequence ID" value="KAK3954495.1"/>
    <property type="molecule type" value="Genomic_DNA"/>
</dbReference>
<evidence type="ECO:0000256" key="2">
    <source>
        <dbReference type="SAM" id="Phobius"/>
    </source>
</evidence>
<feature type="compositionally biased region" description="Basic and acidic residues" evidence="1">
    <location>
        <begin position="237"/>
        <end position="252"/>
    </location>
</feature>
<evidence type="ECO:0000313" key="3">
    <source>
        <dbReference type="EMBL" id="KAK3954495.1"/>
    </source>
</evidence>
<proteinExistence type="predicted"/>
<name>A0AAN6NYW4_9PEZI</name>
<dbReference type="AlphaFoldDB" id="A0AAN6NYW4"/>
<keyword evidence="2" id="KW-0812">Transmembrane</keyword>
<protein>
    <recommendedName>
        <fullName evidence="5">EamA domain-containing protein</fullName>
    </recommendedName>
</protein>
<reference evidence="3" key="2">
    <citation type="submission" date="2023-06" db="EMBL/GenBank/DDBJ databases">
        <authorList>
            <consortium name="Lawrence Berkeley National Laboratory"/>
            <person name="Mondo S.J."/>
            <person name="Hensen N."/>
            <person name="Bonometti L."/>
            <person name="Westerberg I."/>
            <person name="Brannstrom I.O."/>
            <person name="Guillou S."/>
            <person name="Cros-Aarteil S."/>
            <person name="Calhoun S."/>
            <person name="Haridas S."/>
            <person name="Kuo A."/>
            <person name="Pangilinan J."/>
            <person name="Riley R."/>
            <person name="Labutti K."/>
            <person name="Andreopoulos B."/>
            <person name="Lipzen A."/>
            <person name="Chen C."/>
            <person name="Yanf M."/>
            <person name="Daum C."/>
            <person name="Ng V."/>
            <person name="Clum A."/>
            <person name="Steindorff A."/>
            <person name="Ohm R."/>
            <person name="Martin F."/>
            <person name="Silar P."/>
            <person name="Natvig D."/>
            <person name="Lalanne C."/>
            <person name="Gautier V."/>
            <person name="Ament-Velasquez S.L."/>
            <person name="Kruys A."/>
            <person name="Hutchinson M.I."/>
            <person name="Powell A.J."/>
            <person name="Barry K."/>
            <person name="Miller A.N."/>
            <person name="Grigoriev I.V."/>
            <person name="Debuchy R."/>
            <person name="Gladieux P."/>
            <person name="Thoren M.H."/>
            <person name="Johannesson H."/>
        </authorList>
    </citation>
    <scope>NUCLEOTIDE SEQUENCE</scope>
    <source>
        <strain evidence="3">CBS 626.80</strain>
    </source>
</reference>
<comment type="caution">
    <text evidence="3">The sequence shown here is derived from an EMBL/GenBank/DDBJ whole genome shotgun (WGS) entry which is preliminary data.</text>
</comment>
<evidence type="ECO:0000256" key="1">
    <source>
        <dbReference type="SAM" id="MobiDB-lite"/>
    </source>
</evidence>
<feature type="transmembrane region" description="Helical" evidence="2">
    <location>
        <begin position="108"/>
        <end position="126"/>
    </location>
</feature>
<keyword evidence="2" id="KW-0472">Membrane</keyword>
<feature type="transmembrane region" description="Helical" evidence="2">
    <location>
        <begin position="156"/>
        <end position="178"/>
    </location>
</feature>
<feature type="compositionally biased region" description="Basic and acidic residues" evidence="1">
    <location>
        <begin position="62"/>
        <end position="79"/>
    </location>
</feature>
<gene>
    <name evidence="3" type="ORF">QBC32DRAFT_336164</name>
</gene>
<feature type="compositionally biased region" description="Acidic residues" evidence="1">
    <location>
        <begin position="308"/>
        <end position="322"/>
    </location>
</feature>
<evidence type="ECO:0008006" key="5">
    <source>
        <dbReference type="Google" id="ProtNLM"/>
    </source>
</evidence>
<dbReference type="PANTHER" id="PTHR31965:SF1">
    <property type="entry name" value="TRANSMEMBRANE PROTEIN 42"/>
    <property type="match status" value="1"/>
</dbReference>
<keyword evidence="2" id="KW-1133">Transmembrane helix</keyword>
<dbReference type="Proteomes" id="UP001303222">
    <property type="component" value="Unassembled WGS sequence"/>
</dbReference>
<organism evidence="3 4">
    <name type="scientific">Pseudoneurospora amorphoporcata</name>
    <dbReference type="NCBI Taxonomy" id="241081"/>
    <lineage>
        <taxon>Eukaryota</taxon>
        <taxon>Fungi</taxon>
        <taxon>Dikarya</taxon>
        <taxon>Ascomycota</taxon>
        <taxon>Pezizomycotina</taxon>
        <taxon>Sordariomycetes</taxon>
        <taxon>Sordariomycetidae</taxon>
        <taxon>Sordariales</taxon>
        <taxon>Sordariaceae</taxon>
        <taxon>Pseudoneurospora</taxon>
    </lineage>
</organism>
<dbReference type="PANTHER" id="PTHR31965">
    <property type="entry name" value="TRANSMEMBRANE PROTEIN 42"/>
    <property type="match status" value="1"/>
</dbReference>
<evidence type="ECO:0000313" key="4">
    <source>
        <dbReference type="Proteomes" id="UP001303222"/>
    </source>
</evidence>
<reference evidence="3" key="1">
    <citation type="journal article" date="2023" name="Mol. Phylogenet. Evol.">
        <title>Genome-scale phylogeny and comparative genomics of the fungal order Sordariales.</title>
        <authorList>
            <person name="Hensen N."/>
            <person name="Bonometti L."/>
            <person name="Westerberg I."/>
            <person name="Brannstrom I.O."/>
            <person name="Guillou S."/>
            <person name="Cros-Aarteil S."/>
            <person name="Calhoun S."/>
            <person name="Haridas S."/>
            <person name="Kuo A."/>
            <person name="Mondo S."/>
            <person name="Pangilinan J."/>
            <person name="Riley R."/>
            <person name="LaButti K."/>
            <person name="Andreopoulos B."/>
            <person name="Lipzen A."/>
            <person name="Chen C."/>
            <person name="Yan M."/>
            <person name="Daum C."/>
            <person name="Ng V."/>
            <person name="Clum A."/>
            <person name="Steindorff A."/>
            <person name="Ohm R.A."/>
            <person name="Martin F."/>
            <person name="Silar P."/>
            <person name="Natvig D.O."/>
            <person name="Lalanne C."/>
            <person name="Gautier V."/>
            <person name="Ament-Velasquez S.L."/>
            <person name="Kruys A."/>
            <person name="Hutchinson M.I."/>
            <person name="Powell A.J."/>
            <person name="Barry K."/>
            <person name="Miller A.N."/>
            <person name="Grigoriev I.V."/>
            <person name="Debuchy R."/>
            <person name="Gladieux P."/>
            <person name="Hiltunen Thoren M."/>
            <person name="Johannesson H."/>
        </authorList>
    </citation>
    <scope>NUCLEOTIDE SEQUENCE</scope>
    <source>
        <strain evidence="3">CBS 626.80</strain>
    </source>
</reference>
<feature type="compositionally biased region" description="Polar residues" evidence="1">
    <location>
        <begin position="11"/>
        <end position="46"/>
    </location>
</feature>